<gene>
    <name evidence="1" type="ORF">C5O23_06470</name>
</gene>
<proteinExistence type="predicted"/>
<protein>
    <recommendedName>
        <fullName evidence="3">C_GCAxxG_C_C family protein</fullName>
    </recommendedName>
</protein>
<dbReference type="AlphaFoldDB" id="A0A2V1IK60"/>
<comment type="caution">
    <text evidence="1">The sequence shown here is derived from an EMBL/GenBank/DDBJ whole genome shotgun (WGS) entry which is preliminary data.</text>
</comment>
<keyword evidence="2" id="KW-1185">Reference proteome</keyword>
<dbReference type="NCBIfam" id="TIGR01909">
    <property type="entry name" value="C_GCAxxG_C_C"/>
    <property type="match status" value="1"/>
</dbReference>
<organism evidence="1 2">
    <name type="scientific">Duncaniella muris</name>
    <dbReference type="NCBI Taxonomy" id="2094150"/>
    <lineage>
        <taxon>Bacteria</taxon>
        <taxon>Pseudomonadati</taxon>
        <taxon>Bacteroidota</taxon>
        <taxon>Bacteroidia</taxon>
        <taxon>Bacteroidales</taxon>
        <taxon>Muribaculaceae</taxon>
        <taxon>Duncaniella</taxon>
    </lineage>
</organism>
<dbReference type="Pfam" id="PF09719">
    <property type="entry name" value="C_GCAxxG_C_C"/>
    <property type="match status" value="1"/>
</dbReference>
<sequence>MKYSIEQRKELARRLRAEGRNCCQSVAMAFDDVTGLDGETVGRLAEGFGSGFGGRQEVCGAVSGTTMICGVAYAGMDRKDIYGKVKAAMGAFEQLEGSCSCRDLKGPGRKPCLELITDAVEILHRQLEADGR</sequence>
<reference evidence="2" key="1">
    <citation type="submission" date="2018-02" db="EMBL/GenBank/DDBJ databases">
        <authorList>
            <person name="Clavel T."/>
            <person name="Strowig T."/>
        </authorList>
    </citation>
    <scope>NUCLEOTIDE SEQUENCE [LARGE SCALE GENOMIC DNA]</scope>
    <source>
        <strain evidence="2">DSM 103720</strain>
    </source>
</reference>
<dbReference type="Proteomes" id="UP000244905">
    <property type="component" value="Unassembled WGS sequence"/>
</dbReference>
<evidence type="ECO:0008006" key="3">
    <source>
        <dbReference type="Google" id="ProtNLM"/>
    </source>
</evidence>
<dbReference type="RefSeq" id="WP_107032138.1">
    <property type="nucleotide sequence ID" value="NZ_CAJSYL010000001.1"/>
</dbReference>
<name>A0A2V1IK60_9BACT</name>
<evidence type="ECO:0000313" key="1">
    <source>
        <dbReference type="EMBL" id="PWB02481.1"/>
    </source>
</evidence>
<evidence type="ECO:0000313" key="2">
    <source>
        <dbReference type="Proteomes" id="UP000244905"/>
    </source>
</evidence>
<dbReference type="EMBL" id="PUEC01000012">
    <property type="protein sequence ID" value="PWB02481.1"/>
    <property type="molecule type" value="Genomic_DNA"/>
</dbReference>
<accession>A0A2V1IK60</accession>
<dbReference type="InterPro" id="IPR010181">
    <property type="entry name" value="CGCAxxGCC_motif"/>
</dbReference>
<dbReference type="GeneID" id="82525987"/>